<reference evidence="1" key="1">
    <citation type="submission" date="2019-12" db="EMBL/GenBank/DDBJ databases">
        <authorList>
            <person name="Scholes J."/>
        </authorList>
    </citation>
    <scope>NUCLEOTIDE SEQUENCE</scope>
</reference>
<keyword evidence="2" id="KW-1185">Reference proteome</keyword>
<gene>
    <name evidence="1" type="ORF">SHERM_03934</name>
</gene>
<comment type="caution">
    <text evidence="1">The sequence shown here is derived from an EMBL/GenBank/DDBJ whole genome shotgun (WGS) entry which is preliminary data.</text>
</comment>
<accession>A0A9N7NS54</accession>
<proteinExistence type="predicted"/>
<dbReference type="EMBL" id="CACSLK010030184">
    <property type="protein sequence ID" value="CAA0836897.1"/>
    <property type="molecule type" value="Genomic_DNA"/>
</dbReference>
<evidence type="ECO:0000313" key="1">
    <source>
        <dbReference type="EMBL" id="CAA0836897.1"/>
    </source>
</evidence>
<organism evidence="1 2">
    <name type="scientific">Striga hermonthica</name>
    <name type="common">Purple witchweed</name>
    <name type="synonym">Buchnera hermonthica</name>
    <dbReference type="NCBI Taxonomy" id="68872"/>
    <lineage>
        <taxon>Eukaryota</taxon>
        <taxon>Viridiplantae</taxon>
        <taxon>Streptophyta</taxon>
        <taxon>Embryophyta</taxon>
        <taxon>Tracheophyta</taxon>
        <taxon>Spermatophyta</taxon>
        <taxon>Magnoliopsida</taxon>
        <taxon>eudicotyledons</taxon>
        <taxon>Gunneridae</taxon>
        <taxon>Pentapetalae</taxon>
        <taxon>asterids</taxon>
        <taxon>lamiids</taxon>
        <taxon>Lamiales</taxon>
        <taxon>Orobanchaceae</taxon>
        <taxon>Buchnereae</taxon>
        <taxon>Striga</taxon>
    </lineage>
</organism>
<evidence type="ECO:0000313" key="2">
    <source>
        <dbReference type="Proteomes" id="UP001153555"/>
    </source>
</evidence>
<feature type="non-terminal residue" evidence="1">
    <location>
        <position position="1"/>
    </location>
</feature>
<dbReference type="AlphaFoldDB" id="A0A9N7NS54"/>
<dbReference type="Proteomes" id="UP001153555">
    <property type="component" value="Unassembled WGS sequence"/>
</dbReference>
<name>A0A9N7NS54_STRHE</name>
<sequence>RCRHHPLIPAPDLTTKEFSTTTALQTSTFLHQSATLPQSSGHNSLAPPPRFASPSTVCQLFPVSTTLFAATSYSTNVAAVNIPHVATCYQQNWPMVPLPPRFASPSTVCQLFPVATTLFAATSYSTNVAAVNIPHVATCYQQNWPMVPLPAKPSTSPTWIQT</sequence>
<feature type="non-terminal residue" evidence="1">
    <location>
        <position position="162"/>
    </location>
</feature>
<protein>
    <submittedName>
        <fullName evidence="1">Uncharacterized protein</fullName>
    </submittedName>
</protein>